<evidence type="ECO:0000313" key="4">
    <source>
        <dbReference type="Proteomes" id="UP000006426"/>
    </source>
</evidence>
<evidence type="ECO:0000259" key="2">
    <source>
        <dbReference type="Pfam" id="PF10671"/>
    </source>
</evidence>
<dbReference type="Pfam" id="PF10671">
    <property type="entry name" value="TcpQ"/>
    <property type="match status" value="1"/>
</dbReference>
<feature type="signal peptide" evidence="1">
    <location>
        <begin position="1"/>
        <end position="20"/>
    </location>
</feature>
<protein>
    <recommendedName>
        <fullName evidence="2">Toxin co-regulated pilus biosynthesis protein Q C-terminal domain-containing protein</fullName>
    </recommendedName>
</protein>
<keyword evidence="1" id="KW-0732">Signal</keyword>
<dbReference type="GeneID" id="39474433"/>
<gene>
    <name evidence="3" type="ORF">PLA107_030155</name>
</gene>
<dbReference type="InterPro" id="IPR018927">
    <property type="entry name" value="Pilus_synth_Q_C"/>
</dbReference>
<dbReference type="RefSeq" id="WP_005742314.1">
    <property type="nucleotide sequence ID" value="NZ_CP031226.1"/>
</dbReference>
<feature type="chain" id="PRO_5041896853" description="Toxin co-regulated pilus biosynthesis protein Q C-terminal domain-containing protein" evidence="1">
    <location>
        <begin position="21"/>
        <end position="276"/>
    </location>
</feature>
<accession>A0AAD0M644</accession>
<keyword evidence="3" id="KW-0614">Plasmid</keyword>
<dbReference type="EMBL" id="CP031226">
    <property type="protein sequence ID" value="AXH59492.1"/>
    <property type="molecule type" value="Genomic_DNA"/>
</dbReference>
<dbReference type="AlphaFoldDB" id="A0AAD0M644"/>
<proteinExistence type="predicted"/>
<reference evidence="3 4" key="1">
    <citation type="journal article" date="2011" name="PLoS Pathog.">
        <title>Dynamic evolution of pathogenicity revealed by sequencing and comparative genomics of 19 Pseudomonas syringae isolates.</title>
        <authorList>
            <person name="Baltrus D.A."/>
            <person name="Nishimura M.T."/>
            <person name="Romanchuk A."/>
            <person name="Chang J.H."/>
            <person name="Mukhtar M.S."/>
            <person name="Cherkis K."/>
            <person name="Roach J."/>
            <person name="Grant S.R."/>
            <person name="Jones C.D."/>
            <person name="Dangl J.L."/>
        </authorList>
    </citation>
    <scope>NUCLEOTIDE SEQUENCE [LARGE SCALE GENOMIC DNA]</scope>
    <source>
        <strain evidence="3 4">M301315</strain>
    </source>
</reference>
<geneLocation type="plasmid" evidence="4">
    <name>pmppla107</name>
</geneLocation>
<evidence type="ECO:0000313" key="3">
    <source>
        <dbReference type="EMBL" id="AXH59492.1"/>
    </source>
</evidence>
<sequence>MARKLKLLTAALISATCANAAYAELYISPVVRDSVTYQQPAAPVAPAALKAAPAPVPVQAPVSAPAPAVVGNSTVHGSFEMKDEKKAGVMSFGKNVPLFAAMENLVPQSKTWSIVFEPGTENIPVSWRDAADWRDALTQISKNNHLVIAINDGGKRISVSRTAQLAKQLAQPGTQVWSLQAGKSLRENLDAWAKKAGWQVDWSKTEANYPVDHSANLVGYFAGKGGVVDKLMSATQGRDVPLTAKFYRGNNVVLISEAGYSPENAPSTPITDDEQY</sequence>
<evidence type="ECO:0000256" key="1">
    <source>
        <dbReference type="SAM" id="SignalP"/>
    </source>
</evidence>
<organism evidence="3 4">
    <name type="scientific">Pseudomonas amygdali pv. lachrymans str. M301315</name>
    <dbReference type="NCBI Taxonomy" id="629260"/>
    <lineage>
        <taxon>Bacteria</taxon>
        <taxon>Pseudomonadati</taxon>
        <taxon>Pseudomonadota</taxon>
        <taxon>Gammaproteobacteria</taxon>
        <taxon>Pseudomonadales</taxon>
        <taxon>Pseudomonadaceae</taxon>
        <taxon>Pseudomonas</taxon>
        <taxon>Pseudomonas amygdali</taxon>
    </lineage>
</organism>
<name>A0AAD0M644_PSEAV</name>
<feature type="domain" description="Toxin co-regulated pilus biosynthesis protein Q C-terminal" evidence="2">
    <location>
        <begin position="175"/>
        <end position="257"/>
    </location>
</feature>
<dbReference type="Proteomes" id="UP000006426">
    <property type="component" value="Plasmid pmppla107"/>
</dbReference>